<dbReference type="RefSeq" id="WP_154356795.1">
    <property type="nucleotide sequence ID" value="NZ_WKJL01000003.1"/>
</dbReference>
<keyword evidence="4" id="KW-1185">Reference proteome</keyword>
<gene>
    <name evidence="3" type="ORF">GJ698_06450</name>
</gene>
<dbReference type="AlphaFoldDB" id="A0A844CTR0"/>
<feature type="domain" description="CD-NTase-associated protein 12/Pycsar effector protein TIR" evidence="2">
    <location>
        <begin position="245"/>
        <end position="361"/>
    </location>
</feature>
<evidence type="ECO:0000313" key="3">
    <source>
        <dbReference type="EMBL" id="MRW83733.1"/>
    </source>
</evidence>
<accession>A0A844CTR0</accession>
<dbReference type="InterPro" id="IPR019302">
    <property type="entry name" value="CAP12/PCTIR_TIR_dom"/>
</dbReference>
<proteinExistence type="predicted"/>
<name>A0A844CTR0_9BURK</name>
<evidence type="ECO:0000313" key="4">
    <source>
        <dbReference type="Proteomes" id="UP000439986"/>
    </source>
</evidence>
<protein>
    <recommendedName>
        <fullName evidence="2">CD-NTase-associated protein 12/Pycsar effector protein TIR domain-containing protein</fullName>
    </recommendedName>
</protein>
<sequence length="385" mass="41942">MARKQQEEGIAAGKAPKADEKKVRSSRVSQTDVPSYSLEQALRIAHTLHENYAGKPTPPLRVASAMNVQPSSSAFRMLCGAAIAYDLTDGGCNAPEIKLTTLGKRITRPTTEGDDLAAKREAILKPRVVREFLTRYDGSPLPKDTIAQNVLNDMGVPLDRASEVLALIVESAEALGLITEIKGKRYVDLNAVPISNIDAQIESEQDGAEDDKPLVEPQKNLDITTSAPPPMRSADVTIDSAKQRRVFITHGKNKEFVDPIRQLLAFGEMEAIVSVERQSVSQPVPEKVMNDMRSCGAAIIHVEDELRLLDGNATEQIVLNPNVLIEIGAAMALYNKRFILLVKEGVKLPSNLQGLFEVRYSGTSLDGNATIRLLQAINDMKKAAA</sequence>
<dbReference type="EMBL" id="WKJL01000003">
    <property type="protein sequence ID" value="MRW83733.1"/>
    <property type="molecule type" value="Genomic_DNA"/>
</dbReference>
<evidence type="ECO:0000256" key="1">
    <source>
        <dbReference type="SAM" id="MobiDB-lite"/>
    </source>
</evidence>
<organism evidence="3 4">
    <name type="scientific">Duganella aquatilis</name>
    <dbReference type="NCBI Taxonomy" id="2666082"/>
    <lineage>
        <taxon>Bacteria</taxon>
        <taxon>Pseudomonadati</taxon>
        <taxon>Pseudomonadota</taxon>
        <taxon>Betaproteobacteria</taxon>
        <taxon>Burkholderiales</taxon>
        <taxon>Oxalobacteraceae</taxon>
        <taxon>Telluria group</taxon>
        <taxon>Duganella</taxon>
    </lineage>
</organism>
<dbReference type="Proteomes" id="UP000439986">
    <property type="component" value="Unassembled WGS sequence"/>
</dbReference>
<dbReference type="GO" id="GO:0050135">
    <property type="term" value="F:NADP+ nucleosidase activity"/>
    <property type="evidence" value="ECO:0007669"/>
    <property type="project" value="InterPro"/>
</dbReference>
<comment type="caution">
    <text evidence="3">The sequence shown here is derived from an EMBL/GenBank/DDBJ whole genome shotgun (WGS) entry which is preliminary data.</text>
</comment>
<dbReference type="Pfam" id="PF10137">
    <property type="entry name" value="CAP12-PCTIR_TIR"/>
    <property type="match status" value="1"/>
</dbReference>
<reference evidence="3 4" key="1">
    <citation type="submission" date="2019-11" db="EMBL/GenBank/DDBJ databases">
        <title>Novel species isolated from a subtropical stream in China.</title>
        <authorList>
            <person name="Lu H."/>
        </authorList>
    </citation>
    <scope>NUCLEOTIDE SEQUENCE [LARGE SCALE GENOMIC DNA]</scope>
    <source>
        <strain evidence="3 4">FT26W</strain>
    </source>
</reference>
<feature type="region of interest" description="Disordered" evidence="1">
    <location>
        <begin position="1"/>
        <end position="32"/>
    </location>
</feature>
<evidence type="ECO:0000259" key="2">
    <source>
        <dbReference type="Pfam" id="PF10137"/>
    </source>
</evidence>